<name>A0A7S5UVL4_9CAUD</name>
<dbReference type="EMBL" id="MN988517">
    <property type="protein sequence ID" value="QIG70476.1"/>
    <property type="molecule type" value="Genomic_DNA"/>
</dbReference>
<proteinExistence type="predicted"/>
<reference evidence="1" key="1">
    <citation type="submission" date="2020-01" db="EMBL/GenBank/DDBJ databases">
        <title>Patterns of diversity and host range of bacteriophage communities associated with bean-nodulatin bacteria.</title>
        <authorList>
            <person name="Vann Cauwenberghe J."/>
            <person name="Santamaria R.I."/>
            <person name="Bustos P."/>
            <person name="Juarez S."/>
            <person name="Gonzalez V."/>
        </authorList>
    </citation>
    <scope>NUCLEOTIDE SEQUENCE</scope>
</reference>
<protein>
    <submittedName>
        <fullName evidence="1">Uncharacterized protein</fullName>
    </submittedName>
</protein>
<evidence type="ECO:0000313" key="1">
    <source>
        <dbReference type="EMBL" id="QIG70476.1"/>
    </source>
</evidence>
<keyword evidence="2" id="KW-1185">Reference proteome</keyword>
<accession>A0A7S5UVL4</accession>
<evidence type="ECO:0000313" key="2">
    <source>
        <dbReference type="Proteomes" id="UP000617684"/>
    </source>
</evidence>
<organism evidence="1 2">
    <name type="scientific">Rhizobium phage RHph_N38</name>
    <dbReference type="NCBI Taxonomy" id="2509750"/>
    <lineage>
        <taxon>Viruses</taxon>
        <taxon>Duplodnaviria</taxon>
        <taxon>Heunggongvirae</taxon>
        <taxon>Uroviricota</taxon>
        <taxon>Caudoviricetes</taxon>
        <taxon>Schitoviridae</taxon>
        <taxon>Demetervirinae</taxon>
        <taxon>Cyamitesvirus</taxon>
        <taxon>Cyamitesvirus N38</taxon>
    </lineage>
</organism>
<dbReference type="Proteomes" id="UP000617684">
    <property type="component" value="Segment"/>
</dbReference>
<gene>
    <name evidence="1" type="ORF">EVB89_013</name>
</gene>
<sequence>MKLTIEIEIPDEKIQHPRIAEQAAKDVLKRLEGLEFRYSMDSPPEIYVEWEFKKYSGTKTNERNPS</sequence>